<dbReference type="InterPro" id="IPR009057">
    <property type="entry name" value="Homeodomain-like_sf"/>
</dbReference>
<dbReference type="PRINTS" id="PR00455">
    <property type="entry name" value="HTHTETR"/>
</dbReference>
<dbReference type="PANTHER" id="PTHR43479">
    <property type="entry name" value="ACREF/ENVCD OPERON REPRESSOR-RELATED"/>
    <property type="match status" value="1"/>
</dbReference>
<keyword evidence="5" id="KW-1185">Reference proteome</keyword>
<evidence type="ECO:0000256" key="2">
    <source>
        <dbReference type="PROSITE-ProRule" id="PRU00335"/>
    </source>
</evidence>
<dbReference type="InterPro" id="IPR050624">
    <property type="entry name" value="HTH-type_Tx_Regulator"/>
</dbReference>
<feature type="DNA-binding region" description="H-T-H motif" evidence="2">
    <location>
        <begin position="27"/>
        <end position="46"/>
    </location>
</feature>
<comment type="caution">
    <text evidence="4">The sequence shown here is derived from an EMBL/GenBank/DDBJ whole genome shotgun (WGS) entry which is preliminary data.</text>
</comment>
<evidence type="ECO:0000259" key="3">
    <source>
        <dbReference type="PROSITE" id="PS50977"/>
    </source>
</evidence>
<keyword evidence="1 2" id="KW-0238">DNA-binding</keyword>
<evidence type="ECO:0000313" key="5">
    <source>
        <dbReference type="Proteomes" id="UP000482209"/>
    </source>
</evidence>
<dbReference type="EMBL" id="VUMT01000030">
    <property type="protein sequence ID" value="MSS64795.1"/>
    <property type="molecule type" value="Genomic_DNA"/>
</dbReference>
<evidence type="ECO:0000256" key="1">
    <source>
        <dbReference type="ARBA" id="ARBA00023125"/>
    </source>
</evidence>
<dbReference type="PANTHER" id="PTHR43479:SF11">
    <property type="entry name" value="ACREF_ENVCD OPERON REPRESSOR-RELATED"/>
    <property type="match status" value="1"/>
</dbReference>
<dbReference type="Proteomes" id="UP000482209">
    <property type="component" value="Unassembled WGS sequence"/>
</dbReference>
<dbReference type="Gene3D" id="1.10.357.10">
    <property type="entry name" value="Tetracycline Repressor, domain 2"/>
    <property type="match status" value="1"/>
</dbReference>
<dbReference type="GO" id="GO:0003677">
    <property type="term" value="F:DNA binding"/>
    <property type="evidence" value="ECO:0007669"/>
    <property type="project" value="UniProtKB-UniRule"/>
</dbReference>
<accession>A0A6L5Y104</accession>
<dbReference type="Pfam" id="PF00440">
    <property type="entry name" value="TetR_N"/>
    <property type="match status" value="1"/>
</dbReference>
<sequence length="199" mass="23553">MKMSLSKRRILDEALKLFAINGYDATSIEQIANAVGIRKASFYSHFKSKQELLDTLIDEIEKRYEVYSELIEKDCEESIQWTANDVFKSVKQQFEFLLNDPFFSMARNFLTIEQFRNPQLASLQNKCEYIDALSYHKNLIQNLVENGILIDKDIDIMAYEFFSPIYVQFYHIQREPECKADAMKIVEKHINHFFIVYCK</sequence>
<organism evidence="4 5">
    <name type="scientific">Velocimicrobium porci</name>
    <dbReference type="NCBI Taxonomy" id="2606634"/>
    <lineage>
        <taxon>Bacteria</taxon>
        <taxon>Bacillati</taxon>
        <taxon>Bacillota</taxon>
        <taxon>Clostridia</taxon>
        <taxon>Lachnospirales</taxon>
        <taxon>Lachnospiraceae</taxon>
        <taxon>Velocimicrobium</taxon>
    </lineage>
</organism>
<dbReference type="SUPFAM" id="SSF46689">
    <property type="entry name" value="Homeodomain-like"/>
    <property type="match status" value="1"/>
</dbReference>
<dbReference type="AlphaFoldDB" id="A0A6L5Y104"/>
<dbReference type="InterPro" id="IPR001647">
    <property type="entry name" value="HTH_TetR"/>
</dbReference>
<proteinExistence type="predicted"/>
<name>A0A6L5Y104_9FIRM</name>
<gene>
    <name evidence="4" type="ORF">FYJ58_13110</name>
</gene>
<feature type="domain" description="HTH tetR-type" evidence="3">
    <location>
        <begin position="4"/>
        <end position="64"/>
    </location>
</feature>
<reference evidence="4 5" key="1">
    <citation type="submission" date="2019-08" db="EMBL/GenBank/DDBJ databases">
        <title>In-depth cultivation of the pig gut microbiome towards novel bacterial diversity and tailored functional studies.</title>
        <authorList>
            <person name="Wylensek D."/>
            <person name="Hitch T.C.A."/>
            <person name="Clavel T."/>
        </authorList>
    </citation>
    <scope>NUCLEOTIDE SEQUENCE [LARGE SCALE GENOMIC DNA]</scope>
    <source>
        <strain evidence="4 5">WCA-693-APC-MOT-I</strain>
    </source>
</reference>
<evidence type="ECO:0000313" key="4">
    <source>
        <dbReference type="EMBL" id="MSS64795.1"/>
    </source>
</evidence>
<dbReference type="PROSITE" id="PS50977">
    <property type="entry name" value="HTH_TETR_2"/>
    <property type="match status" value="1"/>
</dbReference>
<dbReference type="RefSeq" id="WP_154520180.1">
    <property type="nucleotide sequence ID" value="NZ_VUMT01000030.1"/>
</dbReference>
<protein>
    <submittedName>
        <fullName evidence="4">TetR/AcrR family transcriptional regulator</fullName>
    </submittedName>
</protein>